<gene>
    <name evidence="2" type="ORF">PFISCL1PPCAC_7070</name>
</gene>
<feature type="coiled-coil region" evidence="1">
    <location>
        <begin position="271"/>
        <end position="298"/>
    </location>
</feature>
<keyword evidence="1" id="KW-0175">Coiled coil</keyword>
<dbReference type="Proteomes" id="UP001432322">
    <property type="component" value="Unassembled WGS sequence"/>
</dbReference>
<dbReference type="AlphaFoldDB" id="A0AAV5VC22"/>
<evidence type="ECO:0000256" key="1">
    <source>
        <dbReference type="SAM" id="Coils"/>
    </source>
</evidence>
<dbReference type="EMBL" id="BTSY01000002">
    <property type="protein sequence ID" value="GMT15773.1"/>
    <property type="molecule type" value="Genomic_DNA"/>
</dbReference>
<sequence length="302" mass="34115">SIMAPLFLDFTKNDPLPSSDIVHRGEEGTIYHLKRESLNVSFVQVQRSSRPPFGMISQNCEFISIATFGRTTYVISDDRKIFKCTFSPPNCMQAELVRTVMECETIESGMLFSRKRDGKTVIYRACDDPVEEGLERDGWKEELQGCTLRALHRRKLIYVREGTRIAARQISPNSVVLTVSNMINTSNSVYCPNSDSPLLFFISGEGILSILNTESMKINSFPTKSNGNSLIIDGILSASEEKIIVRGRRDDSNELFVWTTDRNTTIESGVNDEVALRIDALTKENQELKEKLEIIIARMENL</sequence>
<reference evidence="2" key="1">
    <citation type="submission" date="2023-10" db="EMBL/GenBank/DDBJ databases">
        <title>Genome assembly of Pristionchus species.</title>
        <authorList>
            <person name="Yoshida K."/>
            <person name="Sommer R.J."/>
        </authorList>
    </citation>
    <scope>NUCLEOTIDE SEQUENCE</scope>
    <source>
        <strain evidence="2">RS5133</strain>
    </source>
</reference>
<protein>
    <submittedName>
        <fullName evidence="2">Uncharacterized protein</fullName>
    </submittedName>
</protein>
<feature type="non-terminal residue" evidence="2">
    <location>
        <position position="1"/>
    </location>
</feature>
<comment type="caution">
    <text evidence="2">The sequence shown here is derived from an EMBL/GenBank/DDBJ whole genome shotgun (WGS) entry which is preliminary data.</text>
</comment>
<name>A0AAV5VC22_9BILA</name>
<accession>A0AAV5VC22</accession>
<evidence type="ECO:0000313" key="3">
    <source>
        <dbReference type="Proteomes" id="UP001432322"/>
    </source>
</evidence>
<keyword evidence="3" id="KW-1185">Reference proteome</keyword>
<organism evidence="2 3">
    <name type="scientific">Pristionchus fissidentatus</name>
    <dbReference type="NCBI Taxonomy" id="1538716"/>
    <lineage>
        <taxon>Eukaryota</taxon>
        <taxon>Metazoa</taxon>
        <taxon>Ecdysozoa</taxon>
        <taxon>Nematoda</taxon>
        <taxon>Chromadorea</taxon>
        <taxon>Rhabditida</taxon>
        <taxon>Rhabditina</taxon>
        <taxon>Diplogasteromorpha</taxon>
        <taxon>Diplogasteroidea</taxon>
        <taxon>Neodiplogasteridae</taxon>
        <taxon>Pristionchus</taxon>
    </lineage>
</organism>
<proteinExistence type="predicted"/>
<evidence type="ECO:0000313" key="2">
    <source>
        <dbReference type="EMBL" id="GMT15773.1"/>
    </source>
</evidence>